<dbReference type="GO" id="GO:0046654">
    <property type="term" value="P:tetrahydrofolate biosynthetic process"/>
    <property type="evidence" value="ECO:0007669"/>
    <property type="project" value="UniProtKB-UniPathway"/>
</dbReference>
<dbReference type="UniPathway" id="UPA00077">
    <property type="reaction ID" value="UER00158"/>
</dbReference>
<name>A0A4R7UDF0_9BACT</name>
<proteinExistence type="inferred from homology"/>
<comment type="caution">
    <text evidence="9">The sequence shown here is derived from an EMBL/GenBank/DDBJ whole genome shotgun (WGS) entry which is preliminary data.</text>
</comment>
<dbReference type="Proteomes" id="UP000295757">
    <property type="component" value="Unassembled WGS sequence"/>
</dbReference>
<dbReference type="PANTHER" id="PTHR48069:SF3">
    <property type="entry name" value="DIHYDROFOLATE REDUCTASE"/>
    <property type="match status" value="1"/>
</dbReference>
<comment type="similarity">
    <text evidence="2 7">Belongs to the dihydrofolate reductase family.</text>
</comment>
<dbReference type="EMBL" id="SOCN01000001">
    <property type="protein sequence ID" value="TDV24066.1"/>
    <property type="molecule type" value="Genomic_DNA"/>
</dbReference>
<evidence type="ECO:0000256" key="1">
    <source>
        <dbReference type="ARBA" id="ARBA00004903"/>
    </source>
</evidence>
<keyword evidence="5" id="KW-0521">NADP</keyword>
<dbReference type="Gene3D" id="3.40.430.10">
    <property type="entry name" value="Dihydrofolate Reductase, subunit A"/>
    <property type="match status" value="1"/>
</dbReference>
<evidence type="ECO:0000313" key="9">
    <source>
        <dbReference type="EMBL" id="TDV24066.1"/>
    </source>
</evidence>
<comment type="pathway">
    <text evidence="1">Cofactor biosynthesis; tetrahydrofolate biosynthesis; 5,6,7,8-tetrahydrofolate from 7,8-dihydrofolate: step 1/1.</text>
</comment>
<evidence type="ECO:0000256" key="2">
    <source>
        <dbReference type="ARBA" id="ARBA00009539"/>
    </source>
</evidence>
<dbReference type="PANTHER" id="PTHR48069">
    <property type="entry name" value="DIHYDROFOLATE REDUCTASE"/>
    <property type="match status" value="1"/>
</dbReference>
<evidence type="ECO:0000256" key="4">
    <source>
        <dbReference type="ARBA" id="ARBA00022563"/>
    </source>
</evidence>
<evidence type="ECO:0000259" key="8">
    <source>
        <dbReference type="PROSITE" id="PS51330"/>
    </source>
</evidence>
<dbReference type="InterPro" id="IPR012259">
    <property type="entry name" value="DHFR"/>
</dbReference>
<dbReference type="OrthoDB" id="9804315at2"/>
<dbReference type="GO" id="GO:0006730">
    <property type="term" value="P:one-carbon metabolic process"/>
    <property type="evidence" value="ECO:0007669"/>
    <property type="project" value="UniProtKB-KW"/>
</dbReference>
<dbReference type="PROSITE" id="PS51330">
    <property type="entry name" value="DHFR_2"/>
    <property type="match status" value="1"/>
</dbReference>
<dbReference type="GO" id="GO:0046655">
    <property type="term" value="P:folic acid metabolic process"/>
    <property type="evidence" value="ECO:0007669"/>
    <property type="project" value="TreeGrafter"/>
</dbReference>
<keyword evidence="6" id="KW-0560">Oxidoreductase</keyword>
<reference evidence="9 10" key="1">
    <citation type="submission" date="2019-03" db="EMBL/GenBank/DDBJ databases">
        <title>Genomic Encyclopedia of Archaeal and Bacterial Type Strains, Phase II (KMG-II): from individual species to whole genera.</title>
        <authorList>
            <person name="Goeker M."/>
        </authorList>
    </citation>
    <scope>NUCLEOTIDE SEQUENCE [LARGE SCALE GENOMIC DNA]</scope>
    <source>
        <strain evidence="9 10">ATCC 35214</strain>
    </source>
</reference>
<evidence type="ECO:0000256" key="7">
    <source>
        <dbReference type="RuleBase" id="RU004474"/>
    </source>
</evidence>
<evidence type="ECO:0000313" key="10">
    <source>
        <dbReference type="Proteomes" id="UP000295757"/>
    </source>
</evidence>
<dbReference type="Pfam" id="PF00186">
    <property type="entry name" value="DHFR_1"/>
    <property type="match status" value="1"/>
</dbReference>
<evidence type="ECO:0000256" key="3">
    <source>
        <dbReference type="ARBA" id="ARBA00012856"/>
    </source>
</evidence>
<dbReference type="PRINTS" id="PR00070">
    <property type="entry name" value="DHFR"/>
</dbReference>
<keyword evidence="4" id="KW-0554">One-carbon metabolism</keyword>
<feature type="domain" description="DHFR" evidence="8">
    <location>
        <begin position="1"/>
        <end position="165"/>
    </location>
</feature>
<dbReference type="InterPro" id="IPR001796">
    <property type="entry name" value="DHFR_dom"/>
</dbReference>
<dbReference type="InterPro" id="IPR024072">
    <property type="entry name" value="DHFR-like_dom_sf"/>
</dbReference>
<dbReference type="PROSITE" id="PS00075">
    <property type="entry name" value="DHFR_1"/>
    <property type="match status" value="1"/>
</dbReference>
<accession>A0A4R7UDF0</accession>
<protein>
    <recommendedName>
        <fullName evidence="3">dihydrofolate reductase</fullName>
        <ecNumber evidence="3">1.5.1.3</ecNumber>
    </recommendedName>
</protein>
<evidence type="ECO:0000256" key="5">
    <source>
        <dbReference type="ARBA" id="ARBA00022857"/>
    </source>
</evidence>
<dbReference type="GO" id="GO:0050661">
    <property type="term" value="F:NADP binding"/>
    <property type="evidence" value="ECO:0007669"/>
    <property type="project" value="InterPro"/>
</dbReference>
<dbReference type="EC" id="1.5.1.3" evidence="3"/>
<sequence length="165" mass="19471">MINLIVASDLDFGIGINNQLPWKIPKELEFFNRITQNATLLMGLKTYLSLPKTFKTSHRKIVVVSAQKNFFKHLPISKILKNTEEAVNFLKKYRNSKDILFICGGESIYQQFYRYAQKIYISVIQDKYKTDAKINFIQNNELTDDKIIYKDNEFISYLINRRNDE</sequence>
<gene>
    <name evidence="9" type="ORF">BCF59_0010</name>
</gene>
<dbReference type="CDD" id="cd00209">
    <property type="entry name" value="DHFR"/>
    <property type="match status" value="1"/>
</dbReference>
<organism evidence="9 10">
    <name type="scientific">Mycoplasmopsis mustelae</name>
    <dbReference type="NCBI Taxonomy" id="171289"/>
    <lineage>
        <taxon>Bacteria</taxon>
        <taxon>Bacillati</taxon>
        <taxon>Mycoplasmatota</taxon>
        <taxon>Mycoplasmoidales</taxon>
        <taxon>Metamycoplasmataceae</taxon>
        <taxon>Mycoplasmopsis</taxon>
    </lineage>
</organism>
<dbReference type="GO" id="GO:0004146">
    <property type="term" value="F:dihydrofolate reductase activity"/>
    <property type="evidence" value="ECO:0007669"/>
    <property type="project" value="UniProtKB-EC"/>
</dbReference>
<dbReference type="AlphaFoldDB" id="A0A4R7UDF0"/>
<dbReference type="SUPFAM" id="SSF53597">
    <property type="entry name" value="Dihydrofolate reductase-like"/>
    <property type="match status" value="1"/>
</dbReference>
<dbReference type="RefSeq" id="WP_134109892.1">
    <property type="nucleotide sequence ID" value="NZ_SOCN01000001.1"/>
</dbReference>
<dbReference type="InterPro" id="IPR017925">
    <property type="entry name" value="DHFR_CS"/>
</dbReference>
<dbReference type="GO" id="GO:0046452">
    <property type="term" value="P:dihydrofolate metabolic process"/>
    <property type="evidence" value="ECO:0007669"/>
    <property type="project" value="TreeGrafter"/>
</dbReference>
<evidence type="ECO:0000256" key="6">
    <source>
        <dbReference type="ARBA" id="ARBA00023002"/>
    </source>
</evidence>
<keyword evidence="10" id="KW-1185">Reference proteome</keyword>